<proteinExistence type="predicted"/>
<dbReference type="Pfam" id="PF07261">
    <property type="entry name" value="DnaB_2"/>
    <property type="match status" value="2"/>
</dbReference>
<evidence type="ECO:0000313" key="3">
    <source>
        <dbReference type="EMBL" id="MPM25149.1"/>
    </source>
</evidence>
<evidence type="ECO:0000259" key="2">
    <source>
        <dbReference type="Pfam" id="PF07261"/>
    </source>
</evidence>
<feature type="region of interest" description="Disordered" evidence="1">
    <location>
        <begin position="279"/>
        <end position="303"/>
    </location>
</feature>
<feature type="domain" description="DnaB/C C-terminal" evidence="2">
    <location>
        <begin position="220"/>
        <end position="283"/>
    </location>
</feature>
<protein>
    <recommendedName>
        <fullName evidence="2">DnaB/C C-terminal domain-containing protein</fullName>
    </recommendedName>
</protein>
<sequence>MSLNFDLTLPSAWFLVPTSVALKHLPSATETELKVLLWLLAAGSKATEEAACEALGLTASAVGEAVAAWVDRGVFMLSDKQVALAPPAACETPAASRRTETRRPSYRFAEVEAALAQNPNLRSALLTGQSMLGRTFSSTEYEILYALGDYYGLPPETILLLFSQCRAEGKTSAKAIEERAAEWMRLGISDPADAERYIARRRSAKSAESTVRAVFGIGERRLSKKERDFISRWTEDFRYERDMIELAYEKCVDATGKLSFAYIDRILSSWNAKGIATPEAAAAEVPPPAKTAGRKKQDTAGAPSYDIDKFMEWNFNELFGKGDDEK</sequence>
<gene>
    <name evidence="3" type="ORF">SDC9_71639</name>
</gene>
<dbReference type="InterPro" id="IPR034829">
    <property type="entry name" value="DnaD-like_sf"/>
</dbReference>
<name>A0A644YA09_9ZZZZ</name>
<dbReference type="InterPro" id="IPR006343">
    <property type="entry name" value="DnaB/C_C"/>
</dbReference>
<dbReference type="SUPFAM" id="SSF158499">
    <property type="entry name" value="DnaD domain-like"/>
    <property type="match status" value="1"/>
</dbReference>
<dbReference type="PANTHER" id="PTHR37293">
    <property type="entry name" value="PHAGE REPLICATION PROTEIN-RELATED"/>
    <property type="match status" value="1"/>
</dbReference>
<evidence type="ECO:0000256" key="1">
    <source>
        <dbReference type="SAM" id="MobiDB-lite"/>
    </source>
</evidence>
<comment type="caution">
    <text evidence="3">The sequence shown here is derived from an EMBL/GenBank/DDBJ whole genome shotgun (WGS) entry which is preliminary data.</text>
</comment>
<dbReference type="PANTHER" id="PTHR37293:SF5">
    <property type="entry name" value="DNA REPLICATION PROTEIN"/>
    <property type="match status" value="1"/>
</dbReference>
<dbReference type="InterPro" id="IPR053162">
    <property type="entry name" value="DnaD"/>
</dbReference>
<dbReference type="EMBL" id="VSSQ01004426">
    <property type="protein sequence ID" value="MPM25149.1"/>
    <property type="molecule type" value="Genomic_DNA"/>
</dbReference>
<dbReference type="Gene3D" id="1.10.10.630">
    <property type="entry name" value="DnaD domain-like"/>
    <property type="match status" value="2"/>
</dbReference>
<dbReference type="NCBIfam" id="TIGR01446">
    <property type="entry name" value="DnaD_dom"/>
    <property type="match status" value="1"/>
</dbReference>
<accession>A0A644YA09</accession>
<dbReference type="AlphaFoldDB" id="A0A644YA09"/>
<organism evidence="3">
    <name type="scientific">bioreactor metagenome</name>
    <dbReference type="NCBI Taxonomy" id="1076179"/>
    <lineage>
        <taxon>unclassified sequences</taxon>
        <taxon>metagenomes</taxon>
        <taxon>ecological metagenomes</taxon>
    </lineage>
</organism>
<reference evidence="3" key="1">
    <citation type="submission" date="2019-08" db="EMBL/GenBank/DDBJ databases">
        <authorList>
            <person name="Kucharzyk K."/>
            <person name="Murdoch R.W."/>
            <person name="Higgins S."/>
            <person name="Loffler F."/>
        </authorList>
    </citation>
    <scope>NUCLEOTIDE SEQUENCE</scope>
</reference>
<feature type="domain" description="DnaB/C C-terminal" evidence="2">
    <location>
        <begin position="131"/>
        <end position="198"/>
    </location>
</feature>